<dbReference type="AlphaFoldDB" id="A0A210Q696"/>
<dbReference type="Pfam" id="PF01694">
    <property type="entry name" value="Rhomboid"/>
    <property type="match status" value="1"/>
</dbReference>
<dbReference type="SUPFAM" id="SSF47473">
    <property type="entry name" value="EF-hand"/>
    <property type="match status" value="1"/>
</dbReference>
<accession>A0A210Q696</accession>
<dbReference type="InterPro" id="IPR011992">
    <property type="entry name" value="EF-hand-dom_pair"/>
</dbReference>
<feature type="transmembrane region" description="Helical" evidence="7">
    <location>
        <begin position="225"/>
        <end position="244"/>
    </location>
</feature>
<dbReference type="Gene3D" id="1.10.238.10">
    <property type="entry name" value="EF-hand"/>
    <property type="match status" value="1"/>
</dbReference>
<organism evidence="9 10">
    <name type="scientific">Mizuhopecten yessoensis</name>
    <name type="common">Japanese scallop</name>
    <name type="synonym">Patinopecten yessoensis</name>
    <dbReference type="NCBI Taxonomy" id="6573"/>
    <lineage>
        <taxon>Eukaryota</taxon>
        <taxon>Metazoa</taxon>
        <taxon>Spiralia</taxon>
        <taxon>Lophotrochozoa</taxon>
        <taxon>Mollusca</taxon>
        <taxon>Bivalvia</taxon>
        <taxon>Autobranchia</taxon>
        <taxon>Pteriomorphia</taxon>
        <taxon>Pectinida</taxon>
        <taxon>Pectinoidea</taxon>
        <taxon>Pectinidae</taxon>
        <taxon>Mizuhopecten</taxon>
    </lineage>
</organism>
<feature type="compositionally biased region" description="Basic residues" evidence="6">
    <location>
        <begin position="1"/>
        <end position="10"/>
    </location>
</feature>
<evidence type="ECO:0000259" key="8">
    <source>
        <dbReference type="PROSITE" id="PS50222"/>
    </source>
</evidence>
<dbReference type="PROSITE" id="PS50222">
    <property type="entry name" value="EF_HAND_2"/>
    <property type="match status" value="1"/>
</dbReference>
<feature type="transmembrane region" description="Helical" evidence="7">
    <location>
        <begin position="324"/>
        <end position="344"/>
    </location>
</feature>
<dbReference type="STRING" id="6573.A0A210Q696"/>
<dbReference type="PANTHER" id="PTHR45840">
    <property type="entry name" value="RHOMBOID-RELATED PROTEIN"/>
    <property type="match status" value="1"/>
</dbReference>
<dbReference type="PANTHER" id="PTHR45840:SF2">
    <property type="entry name" value="PROTEIN RHOMBOID-RELATED"/>
    <property type="match status" value="1"/>
</dbReference>
<dbReference type="InterPro" id="IPR022764">
    <property type="entry name" value="Peptidase_S54_rhomboid_dom"/>
</dbReference>
<dbReference type="GO" id="GO:0016020">
    <property type="term" value="C:membrane"/>
    <property type="evidence" value="ECO:0007669"/>
    <property type="project" value="UniProtKB-SubCell"/>
</dbReference>
<feature type="transmembrane region" description="Helical" evidence="7">
    <location>
        <begin position="139"/>
        <end position="157"/>
    </location>
</feature>
<proteinExistence type="inferred from homology"/>
<feature type="transmembrane region" description="Helical" evidence="7">
    <location>
        <begin position="250"/>
        <end position="273"/>
    </location>
</feature>
<comment type="similarity">
    <text evidence="2">Belongs to the peptidase S54 family.</text>
</comment>
<evidence type="ECO:0000256" key="2">
    <source>
        <dbReference type="ARBA" id="ARBA00009045"/>
    </source>
</evidence>
<comment type="caution">
    <text evidence="9">The sequence shown here is derived from an EMBL/GenBank/DDBJ whole genome shotgun (WGS) entry which is preliminary data.</text>
</comment>
<dbReference type="SUPFAM" id="SSF144091">
    <property type="entry name" value="Rhomboid-like"/>
    <property type="match status" value="1"/>
</dbReference>
<dbReference type="InterPro" id="IPR035952">
    <property type="entry name" value="Rhomboid-like_sf"/>
</dbReference>
<keyword evidence="5 7" id="KW-0472">Membrane</keyword>
<gene>
    <name evidence="9" type="ORF">KP79_PYT03863</name>
</gene>
<evidence type="ECO:0000256" key="7">
    <source>
        <dbReference type="SAM" id="Phobius"/>
    </source>
</evidence>
<keyword evidence="4 7" id="KW-1133">Transmembrane helix</keyword>
<dbReference type="EMBL" id="NEDP02004840">
    <property type="protein sequence ID" value="OWF44260.1"/>
    <property type="molecule type" value="Genomic_DNA"/>
</dbReference>
<name>A0A210Q696_MIZYE</name>
<evidence type="ECO:0000256" key="1">
    <source>
        <dbReference type="ARBA" id="ARBA00004141"/>
    </source>
</evidence>
<protein>
    <submittedName>
        <fullName evidence="9">Rhomboid-related protein 3</fullName>
    </submittedName>
</protein>
<dbReference type="GO" id="GO:0005509">
    <property type="term" value="F:calcium ion binding"/>
    <property type="evidence" value="ECO:0007669"/>
    <property type="project" value="InterPro"/>
</dbReference>
<dbReference type="InterPro" id="IPR002048">
    <property type="entry name" value="EF_hand_dom"/>
</dbReference>
<dbReference type="Proteomes" id="UP000242188">
    <property type="component" value="Unassembled WGS sequence"/>
</dbReference>
<evidence type="ECO:0000256" key="5">
    <source>
        <dbReference type="ARBA" id="ARBA00023136"/>
    </source>
</evidence>
<evidence type="ECO:0000313" key="10">
    <source>
        <dbReference type="Proteomes" id="UP000242188"/>
    </source>
</evidence>
<feature type="transmembrane region" description="Helical" evidence="7">
    <location>
        <begin position="191"/>
        <end position="213"/>
    </location>
</feature>
<dbReference type="InterPro" id="IPR051739">
    <property type="entry name" value="Rhomboid_IM_Serine_Proteases"/>
</dbReference>
<dbReference type="OrthoDB" id="418595at2759"/>
<comment type="subcellular location">
    <subcellularLocation>
        <location evidence="1">Membrane</location>
        <topology evidence="1">Multi-pass membrane protein</topology>
    </subcellularLocation>
</comment>
<dbReference type="GO" id="GO:0004252">
    <property type="term" value="F:serine-type endopeptidase activity"/>
    <property type="evidence" value="ECO:0007669"/>
    <property type="project" value="InterPro"/>
</dbReference>
<dbReference type="Gene3D" id="1.20.1540.10">
    <property type="entry name" value="Rhomboid-like"/>
    <property type="match status" value="1"/>
</dbReference>
<feature type="transmembrane region" description="Helical" evidence="7">
    <location>
        <begin position="285"/>
        <end position="304"/>
    </location>
</feature>
<feature type="region of interest" description="Disordered" evidence="6">
    <location>
        <begin position="1"/>
        <end position="20"/>
    </location>
</feature>
<evidence type="ECO:0000256" key="4">
    <source>
        <dbReference type="ARBA" id="ARBA00022989"/>
    </source>
</evidence>
<feature type="domain" description="EF-hand" evidence="8">
    <location>
        <begin position="67"/>
        <end position="102"/>
    </location>
</feature>
<evidence type="ECO:0000313" key="9">
    <source>
        <dbReference type="EMBL" id="OWF44260.1"/>
    </source>
</evidence>
<keyword evidence="3 7" id="KW-0812">Transmembrane</keyword>
<keyword evidence="10" id="KW-1185">Reference proteome</keyword>
<reference evidence="9 10" key="1">
    <citation type="journal article" date="2017" name="Nat. Ecol. Evol.">
        <title>Scallop genome provides insights into evolution of bilaterian karyotype and development.</title>
        <authorList>
            <person name="Wang S."/>
            <person name="Zhang J."/>
            <person name="Jiao W."/>
            <person name="Li J."/>
            <person name="Xun X."/>
            <person name="Sun Y."/>
            <person name="Guo X."/>
            <person name="Huan P."/>
            <person name="Dong B."/>
            <person name="Zhang L."/>
            <person name="Hu X."/>
            <person name="Sun X."/>
            <person name="Wang J."/>
            <person name="Zhao C."/>
            <person name="Wang Y."/>
            <person name="Wang D."/>
            <person name="Huang X."/>
            <person name="Wang R."/>
            <person name="Lv J."/>
            <person name="Li Y."/>
            <person name="Zhang Z."/>
            <person name="Liu B."/>
            <person name="Lu W."/>
            <person name="Hui Y."/>
            <person name="Liang J."/>
            <person name="Zhou Z."/>
            <person name="Hou R."/>
            <person name="Li X."/>
            <person name="Liu Y."/>
            <person name="Li H."/>
            <person name="Ning X."/>
            <person name="Lin Y."/>
            <person name="Zhao L."/>
            <person name="Xing Q."/>
            <person name="Dou J."/>
            <person name="Li Y."/>
            <person name="Mao J."/>
            <person name="Guo H."/>
            <person name="Dou H."/>
            <person name="Li T."/>
            <person name="Mu C."/>
            <person name="Jiang W."/>
            <person name="Fu Q."/>
            <person name="Fu X."/>
            <person name="Miao Y."/>
            <person name="Liu J."/>
            <person name="Yu Q."/>
            <person name="Li R."/>
            <person name="Liao H."/>
            <person name="Li X."/>
            <person name="Kong Y."/>
            <person name="Jiang Z."/>
            <person name="Chourrout D."/>
            <person name="Li R."/>
            <person name="Bao Z."/>
        </authorList>
    </citation>
    <scope>NUCLEOTIDE SEQUENCE [LARGE SCALE GENOMIC DNA]</scope>
    <source>
        <strain evidence="9 10">PY_sf001</strain>
    </source>
</reference>
<evidence type="ECO:0000256" key="3">
    <source>
        <dbReference type="ARBA" id="ARBA00022692"/>
    </source>
</evidence>
<feature type="transmembrane region" description="Helical" evidence="7">
    <location>
        <begin position="356"/>
        <end position="378"/>
    </location>
</feature>
<sequence length="389" mass="44264">MPIRGGRRGRRVMDEEEPLPEEVEMEENLRRELQNKFKPMFDEHGREGLPLKNLRDELIDEGITEHIPDDRVRELLVRADGDGDAHITYKEFMEMMTRDLTKAERSAFRSVLRDAIADILPKHMREDFIANYTCCPPPIFMITISLVEIIIFVVYAMELKDTSNPVTANSGVPTYSPLIYLPKRRYEAWRFITYMFIHQGYLHIVSNLVFQLLLGLPLEMVNKFWRILVIYVLGVIAGSLAHSVTDHDVALAGASGGCYALIGAHIASVIVNWKEMNYKCFEGSICRFLLSAPVRLTLLLTFSILDTGNAVYRRFFDANATTKIGISAHIGGLLAGLLLGIPILRNIKELPWEKTLGWVTLAIYLLFVSFAMFFNGLYPGYPDTDWTPL</sequence>
<evidence type="ECO:0000256" key="6">
    <source>
        <dbReference type="SAM" id="MobiDB-lite"/>
    </source>
</evidence>